<dbReference type="OrthoDB" id="3359339at2759"/>
<feature type="compositionally biased region" description="Polar residues" evidence="1">
    <location>
        <begin position="1"/>
        <end position="11"/>
    </location>
</feature>
<feature type="compositionally biased region" description="Low complexity" evidence="1">
    <location>
        <begin position="52"/>
        <end position="65"/>
    </location>
</feature>
<dbReference type="EMBL" id="KB908559">
    <property type="protein sequence ID" value="EOA87918.1"/>
    <property type="molecule type" value="Genomic_DNA"/>
</dbReference>
<reference evidence="2 3" key="2">
    <citation type="journal article" date="2013" name="PLoS Genet.">
        <title>Comparative genome structure, secondary metabolite, and effector coding capacity across Cochliobolus pathogens.</title>
        <authorList>
            <person name="Condon B.J."/>
            <person name="Leng Y."/>
            <person name="Wu D."/>
            <person name="Bushley K.E."/>
            <person name="Ohm R.A."/>
            <person name="Otillar R."/>
            <person name="Martin J."/>
            <person name="Schackwitz W."/>
            <person name="Grimwood J."/>
            <person name="MohdZainudin N."/>
            <person name="Xue C."/>
            <person name="Wang R."/>
            <person name="Manning V.A."/>
            <person name="Dhillon B."/>
            <person name="Tu Z.J."/>
            <person name="Steffenson B.J."/>
            <person name="Salamov A."/>
            <person name="Sun H."/>
            <person name="Lowry S."/>
            <person name="LaButti K."/>
            <person name="Han J."/>
            <person name="Copeland A."/>
            <person name="Lindquist E."/>
            <person name="Barry K."/>
            <person name="Schmutz J."/>
            <person name="Baker S.E."/>
            <person name="Ciuffetti L.M."/>
            <person name="Grigoriev I.V."/>
            <person name="Zhong S."/>
            <person name="Turgeon B.G."/>
        </authorList>
    </citation>
    <scope>NUCLEOTIDE SEQUENCE [LARGE SCALE GENOMIC DNA]</scope>
    <source>
        <strain evidence="3">28A</strain>
    </source>
</reference>
<evidence type="ECO:0000313" key="2">
    <source>
        <dbReference type="EMBL" id="EOA87918.1"/>
    </source>
</evidence>
<dbReference type="STRING" id="671987.R0K496"/>
<accession>R0K496</accession>
<dbReference type="Proteomes" id="UP000016935">
    <property type="component" value="Unassembled WGS sequence"/>
</dbReference>
<feature type="region of interest" description="Disordered" evidence="1">
    <location>
        <begin position="1"/>
        <end position="121"/>
    </location>
</feature>
<dbReference type="eggNOG" id="ENOG502SCA2">
    <property type="taxonomic scope" value="Eukaryota"/>
</dbReference>
<dbReference type="AlphaFoldDB" id="R0K496"/>
<name>R0K496_EXST2</name>
<protein>
    <submittedName>
        <fullName evidence="2">Uncharacterized protein</fullName>
    </submittedName>
</protein>
<sequence>MSEAYKNTNINELAKKAEQDVNSTSAVHGHEKGDSTIESGIDTANTELRFPGATTTYGSAASGAGNNREIPPSEGGTIKRDGQTTKAADFANGGVGAPEQRDITFAKTHGGDDRVRENIRN</sequence>
<proteinExistence type="predicted"/>
<gene>
    <name evidence="2" type="ORF">SETTUDRAFT_168724</name>
</gene>
<dbReference type="HOGENOM" id="CLU_154736_0_0_1"/>
<feature type="compositionally biased region" description="Polar residues" evidence="1">
    <location>
        <begin position="36"/>
        <end position="46"/>
    </location>
</feature>
<dbReference type="GeneID" id="19400649"/>
<keyword evidence="3" id="KW-1185">Reference proteome</keyword>
<evidence type="ECO:0000313" key="3">
    <source>
        <dbReference type="Proteomes" id="UP000016935"/>
    </source>
</evidence>
<organism evidence="2 3">
    <name type="scientific">Exserohilum turcicum (strain 28A)</name>
    <name type="common">Northern leaf blight fungus</name>
    <name type="synonym">Setosphaeria turcica</name>
    <dbReference type="NCBI Taxonomy" id="671987"/>
    <lineage>
        <taxon>Eukaryota</taxon>
        <taxon>Fungi</taxon>
        <taxon>Dikarya</taxon>
        <taxon>Ascomycota</taxon>
        <taxon>Pezizomycotina</taxon>
        <taxon>Dothideomycetes</taxon>
        <taxon>Pleosporomycetidae</taxon>
        <taxon>Pleosporales</taxon>
        <taxon>Pleosporineae</taxon>
        <taxon>Pleosporaceae</taxon>
        <taxon>Exserohilum</taxon>
    </lineage>
</organism>
<evidence type="ECO:0000256" key="1">
    <source>
        <dbReference type="SAM" id="MobiDB-lite"/>
    </source>
</evidence>
<feature type="compositionally biased region" description="Basic and acidic residues" evidence="1">
    <location>
        <begin position="99"/>
        <end position="121"/>
    </location>
</feature>
<reference evidence="2 3" key="1">
    <citation type="journal article" date="2012" name="PLoS Pathog.">
        <title>Diverse lifestyles and strategies of plant pathogenesis encoded in the genomes of eighteen Dothideomycetes fungi.</title>
        <authorList>
            <person name="Ohm R.A."/>
            <person name="Feau N."/>
            <person name="Henrissat B."/>
            <person name="Schoch C.L."/>
            <person name="Horwitz B.A."/>
            <person name="Barry K.W."/>
            <person name="Condon B.J."/>
            <person name="Copeland A.C."/>
            <person name="Dhillon B."/>
            <person name="Glaser F."/>
            <person name="Hesse C.N."/>
            <person name="Kosti I."/>
            <person name="LaButti K."/>
            <person name="Lindquist E.A."/>
            <person name="Lucas S."/>
            <person name="Salamov A.A."/>
            <person name="Bradshaw R.E."/>
            <person name="Ciuffetti L."/>
            <person name="Hamelin R.C."/>
            <person name="Kema G.H.J."/>
            <person name="Lawrence C."/>
            <person name="Scott J.A."/>
            <person name="Spatafora J.W."/>
            <person name="Turgeon B.G."/>
            <person name="de Wit P.J.G.M."/>
            <person name="Zhong S."/>
            <person name="Goodwin S.B."/>
            <person name="Grigoriev I.V."/>
        </authorList>
    </citation>
    <scope>NUCLEOTIDE SEQUENCE [LARGE SCALE GENOMIC DNA]</scope>
    <source>
        <strain evidence="3">28A</strain>
    </source>
</reference>
<dbReference type="RefSeq" id="XP_008024439.1">
    <property type="nucleotide sequence ID" value="XM_008026248.1"/>
</dbReference>